<dbReference type="EMBL" id="SRID01000142">
    <property type="protein sequence ID" value="TGB07867.1"/>
    <property type="molecule type" value="Genomic_DNA"/>
</dbReference>
<name>A0A4Z0H8B5_9ACTN</name>
<reference evidence="1 2" key="1">
    <citation type="submission" date="2019-03" db="EMBL/GenBank/DDBJ databases">
        <authorList>
            <person name="Gonzalez-Pimentel J.L."/>
        </authorList>
    </citation>
    <scope>NUCLEOTIDE SEQUENCE [LARGE SCALE GENOMIC DNA]</scope>
    <source>
        <strain evidence="1 2">JCM 31289</strain>
    </source>
</reference>
<evidence type="ECO:0000313" key="1">
    <source>
        <dbReference type="EMBL" id="TGB07867.1"/>
    </source>
</evidence>
<dbReference type="AlphaFoldDB" id="A0A4Z0H8B5"/>
<dbReference type="Proteomes" id="UP000297948">
    <property type="component" value="Unassembled WGS sequence"/>
</dbReference>
<gene>
    <name evidence="1" type="ORF">E4099_16485</name>
</gene>
<organism evidence="1 2">
    <name type="scientific">Streptomyces palmae</name>
    <dbReference type="NCBI Taxonomy" id="1701085"/>
    <lineage>
        <taxon>Bacteria</taxon>
        <taxon>Bacillati</taxon>
        <taxon>Actinomycetota</taxon>
        <taxon>Actinomycetes</taxon>
        <taxon>Kitasatosporales</taxon>
        <taxon>Streptomycetaceae</taxon>
        <taxon>Streptomyces</taxon>
    </lineage>
</organism>
<keyword evidence="2" id="KW-1185">Reference proteome</keyword>
<accession>A0A4Z0H8B5</accession>
<proteinExistence type="predicted"/>
<evidence type="ECO:0000313" key="2">
    <source>
        <dbReference type="Proteomes" id="UP000297948"/>
    </source>
</evidence>
<dbReference type="OrthoDB" id="4286794at2"/>
<protein>
    <submittedName>
        <fullName evidence="1">Lasso RiPP family leader peptide-containing protein</fullName>
    </submittedName>
</protein>
<dbReference type="NCBIfam" id="NF033521">
    <property type="entry name" value="lasso_leader_L3"/>
    <property type="match status" value="1"/>
</dbReference>
<comment type="caution">
    <text evidence="1">The sequence shown here is derived from an EMBL/GenBank/DDBJ whole genome shotgun (WGS) entry which is preliminary data.</text>
</comment>
<sequence length="40" mass="4337">MEESVEVYEPPVMVEAGEFAEVTKGSLAGDISDSILRTYS</sequence>